<dbReference type="GO" id="GO:0004175">
    <property type="term" value="F:endopeptidase activity"/>
    <property type="evidence" value="ECO:0007669"/>
    <property type="project" value="UniProtKB-ARBA"/>
</dbReference>
<sequence>MLNRIKVIPTPRVRTENSGRLRDILIFLLLWYAVRYATHIASYRASAFLLTSAQASLHLQIAFLIRSLAGLIFSVWYLKRFCSRKNAGFSERLSLGQPMDMTNPVFLAHMIIFLFVFTLPNITYYTLAARASQFIAPDVALSSYILTAMRVVILSPIVEELIWRGFAYPIFKQRFGLSMGIILTSFLFAIPHLPALWQYPSLWALAAFGYMFLIGVFLNIVLEREGNLKWCILLHSLLNLSLFLVDIIFKELLYAAP</sequence>
<dbReference type="InterPro" id="IPR052710">
    <property type="entry name" value="CAAX_protease"/>
</dbReference>
<keyword evidence="3" id="KW-0645">Protease</keyword>
<keyword evidence="3" id="KW-0378">Hydrolase</keyword>
<feature type="transmembrane region" description="Helical" evidence="1">
    <location>
        <begin position="228"/>
        <end position="249"/>
    </location>
</feature>
<feature type="transmembrane region" description="Helical" evidence="1">
    <location>
        <begin position="57"/>
        <end position="78"/>
    </location>
</feature>
<dbReference type="GO" id="GO:0008237">
    <property type="term" value="F:metallopeptidase activity"/>
    <property type="evidence" value="ECO:0007669"/>
    <property type="project" value="UniProtKB-KW"/>
</dbReference>
<evidence type="ECO:0000313" key="3">
    <source>
        <dbReference type="EMBL" id="RJP71660.1"/>
    </source>
</evidence>
<name>A0A419F0Z7_9BACT</name>
<evidence type="ECO:0000313" key="4">
    <source>
        <dbReference type="Proteomes" id="UP000285961"/>
    </source>
</evidence>
<feature type="transmembrane region" description="Helical" evidence="1">
    <location>
        <begin position="175"/>
        <end position="196"/>
    </location>
</feature>
<evidence type="ECO:0000256" key="1">
    <source>
        <dbReference type="SAM" id="Phobius"/>
    </source>
</evidence>
<dbReference type="Proteomes" id="UP000285961">
    <property type="component" value="Unassembled WGS sequence"/>
</dbReference>
<keyword evidence="1" id="KW-0812">Transmembrane</keyword>
<comment type="caution">
    <text evidence="3">The sequence shown here is derived from an EMBL/GenBank/DDBJ whole genome shotgun (WGS) entry which is preliminary data.</text>
</comment>
<feature type="domain" description="CAAX prenyl protease 2/Lysostaphin resistance protein A-like" evidence="2">
    <location>
        <begin position="144"/>
        <end position="240"/>
    </location>
</feature>
<dbReference type="PANTHER" id="PTHR36435:SF1">
    <property type="entry name" value="CAAX AMINO TERMINAL PROTEASE FAMILY PROTEIN"/>
    <property type="match status" value="1"/>
</dbReference>
<feature type="transmembrane region" description="Helical" evidence="1">
    <location>
        <begin position="21"/>
        <end position="37"/>
    </location>
</feature>
<dbReference type="PANTHER" id="PTHR36435">
    <property type="entry name" value="SLR1288 PROTEIN"/>
    <property type="match status" value="1"/>
</dbReference>
<dbReference type="Pfam" id="PF02517">
    <property type="entry name" value="Rce1-like"/>
    <property type="match status" value="1"/>
</dbReference>
<feature type="transmembrane region" description="Helical" evidence="1">
    <location>
        <begin position="139"/>
        <end position="163"/>
    </location>
</feature>
<gene>
    <name evidence="3" type="ORF">C4532_07225</name>
</gene>
<dbReference type="AlphaFoldDB" id="A0A419F0Z7"/>
<dbReference type="EMBL" id="QZKI01000056">
    <property type="protein sequence ID" value="RJP71660.1"/>
    <property type="molecule type" value="Genomic_DNA"/>
</dbReference>
<keyword evidence="3" id="KW-0482">Metalloprotease</keyword>
<dbReference type="GO" id="GO:0006508">
    <property type="term" value="P:proteolysis"/>
    <property type="evidence" value="ECO:0007669"/>
    <property type="project" value="UniProtKB-KW"/>
</dbReference>
<feature type="transmembrane region" description="Helical" evidence="1">
    <location>
        <begin position="105"/>
        <end position="127"/>
    </location>
</feature>
<accession>A0A419F0Z7</accession>
<reference evidence="3 4" key="1">
    <citation type="journal article" date="2017" name="ISME J.">
        <title>Energy and carbon metabolisms in a deep terrestrial subsurface fluid microbial community.</title>
        <authorList>
            <person name="Momper L."/>
            <person name="Jungbluth S.P."/>
            <person name="Lee M.D."/>
            <person name="Amend J.P."/>
        </authorList>
    </citation>
    <scope>NUCLEOTIDE SEQUENCE [LARGE SCALE GENOMIC DNA]</scope>
    <source>
        <strain evidence="3">SURF_17</strain>
    </source>
</reference>
<evidence type="ECO:0000259" key="2">
    <source>
        <dbReference type="Pfam" id="PF02517"/>
    </source>
</evidence>
<organism evidence="3 4">
    <name type="scientific">Candidatus Abyssobacteria bacterium SURF_17</name>
    <dbReference type="NCBI Taxonomy" id="2093361"/>
    <lineage>
        <taxon>Bacteria</taxon>
        <taxon>Pseudomonadati</taxon>
        <taxon>Candidatus Hydrogenedentota</taxon>
        <taxon>Candidatus Abyssobacteria</taxon>
    </lineage>
</organism>
<feature type="transmembrane region" description="Helical" evidence="1">
    <location>
        <begin position="202"/>
        <end position="221"/>
    </location>
</feature>
<proteinExistence type="predicted"/>
<dbReference type="InterPro" id="IPR003675">
    <property type="entry name" value="Rce1/LyrA-like_dom"/>
</dbReference>
<keyword evidence="1" id="KW-1133">Transmembrane helix</keyword>
<dbReference type="GO" id="GO:0080120">
    <property type="term" value="P:CAAX-box protein maturation"/>
    <property type="evidence" value="ECO:0007669"/>
    <property type="project" value="UniProtKB-ARBA"/>
</dbReference>
<protein>
    <submittedName>
        <fullName evidence="3">CPBP family intramembrane metalloprotease</fullName>
    </submittedName>
</protein>
<keyword evidence="1" id="KW-0472">Membrane</keyword>